<evidence type="ECO:0000313" key="3">
    <source>
        <dbReference type="EMBL" id="OHV05522.1"/>
    </source>
</evidence>
<organism evidence="3 5">
    <name type="scientific">Mycobacterium talmoniae</name>
    <dbReference type="NCBI Taxonomy" id="1858794"/>
    <lineage>
        <taxon>Bacteria</taxon>
        <taxon>Bacillati</taxon>
        <taxon>Actinomycetota</taxon>
        <taxon>Actinomycetes</taxon>
        <taxon>Mycobacteriales</taxon>
        <taxon>Mycobacteriaceae</taxon>
        <taxon>Mycobacterium</taxon>
    </lineage>
</organism>
<dbReference type="RefSeq" id="WP_071022884.1">
    <property type="nucleotide sequence ID" value="NZ_MLQM01000016.1"/>
</dbReference>
<dbReference type="Proteomes" id="UP000238296">
    <property type="component" value="Unassembled WGS sequence"/>
</dbReference>
<dbReference type="InterPro" id="IPR036291">
    <property type="entry name" value="NAD(P)-bd_dom_sf"/>
</dbReference>
<dbReference type="EC" id="1.6.5.2" evidence="4"/>
<name>A0A1S1NI10_9MYCO</name>
<dbReference type="Pfam" id="PF05368">
    <property type="entry name" value="NmrA"/>
    <property type="match status" value="1"/>
</dbReference>
<dbReference type="Proteomes" id="UP000179734">
    <property type="component" value="Unassembled WGS sequence"/>
</dbReference>
<comment type="caution">
    <text evidence="3">The sequence shown here is derived from an EMBL/GenBank/DDBJ whole genome shotgun (WGS) entry which is preliminary data.</text>
</comment>
<dbReference type="InterPro" id="IPR051604">
    <property type="entry name" value="Ergot_Alk_Oxidoreductase"/>
</dbReference>
<feature type="region of interest" description="Disordered" evidence="1">
    <location>
        <begin position="326"/>
        <end position="347"/>
    </location>
</feature>
<dbReference type="AlphaFoldDB" id="A0A1S1NI10"/>
<dbReference type="PANTHER" id="PTHR43162:SF1">
    <property type="entry name" value="PRESTALK A DIFFERENTIATION PROTEIN A"/>
    <property type="match status" value="1"/>
</dbReference>
<feature type="domain" description="NmrA-like" evidence="2">
    <location>
        <begin position="1"/>
        <end position="249"/>
    </location>
</feature>
<reference evidence="3 5" key="1">
    <citation type="submission" date="2016-10" db="EMBL/GenBank/DDBJ databases">
        <title>Genome sequence of Mycobacterium talmonii.</title>
        <authorList>
            <person name="Greninger A.L."/>
            <person name="Elliott B."/>
            <person name="Vasireddy S."/>
            <person name="Vasireddy R."/>
        </authorList>
    </citation>
    <scope>NUCLEOTIDE SEQUENCE [LARGE SCALE GENOMIC DNA]</scope>
    <source>
        <strain evidence="3">MO-5499</strain>
        <strain evidence="5">NE-TNMC-100812</strain>
    </source>
</reference>
<gene>
    <name evidence="4" type="primary">qorB</name>
    <name evidence="3" type="ORF">BKN37_05510</name>
    <name evidence="4" type="ORF">C1Y40_04958</name>
</gene>
<evidence type="ECO:0000313" key="5">
    <source>
        <dbReference type="Proteomes" id="UP000179734"/>
    </source>
</evidence>
<proteinExistence type="predicted"/>
<dbReference type="EMBL" id="MLQM01000016">
    <property type="protein sequence ID" value="OHV05522.1"/>
    <property type="molecule type" value="Genomic_DNA"/>
</dbReference>
<evidence type="ECO:0000313" key="6">
    <source>
        <dbReference type="Proteomes" id="UP000238296"/>
    </source>
</evidence>
<keyword evidence="4" id="KW-0560">Oxidoreductase</keyword>
<dbReference type="InterPro" id="IPR008030">
    <property type="entry name" value="NmrA-like"/>
</dbReference>
<evidence type="ECO:0000313" key="4">
    <source>
        <dbReference type="EMBL" id="PQM44878.1"/>
    </source>
</evidence>
<dbReference type="Gene3D" id="3.90.25.10">
    <property type="entry name" value="UDP-galactose 4-epimerase, domain 1"/>
    <property type="match status" value="1"/>
</dbReference>
<dbReference type="PANTHER" id="PTHR43162">
    <property type="match status" value="1"/>
</dbReference>
<protein>
    <submittedName>
        <fullName evidence="4">Quinone oxidoreductase 2</fullName>
        <ecNumber evidence="4">1.6.5.2</ecNumber>
    </submittedName>
</protein>
<accession>A0A1S1NI10</accession>
<dbReference type="GO" id="GO:0003955">
    <property type="term" value="F:NAD(P)H dehydrogenase (quinone) activity"/>
    <property type="evidence" value="ECO:0007669"/>
    <property type="project" value="UniProtKB-EC"/>
</dbReference>
<dbReference type="EMBL" id="PPEA01000697">
    <property type="protein sequence ID" value="PQM44878.1"/>
    <property type="molecule type" value="Genomic_DNA"/>
</dbReference>
<evidence type="ECO:0000256" key="1">
    <source>
        <dbReference type="SAM" id="MobiDB-lite"/>
    </source>
</evidence>
<evidence type="ECO:0000259" key="2">
    <source>
        <dbReference type="Pfam" id="PF05368"/>
    </source>
</evidence>
<dbReference type="Gene3D" id="3.40.50.720">
    <property type="entry name" value="NAD(P)-binding Rossmann-like Domain"/>
    <property type="match status" value="1"/>
</dbReference>
<dbReference type="SUPFAM" id="SSF51735">
    <property type="entry name" value="NAD(P)-binding Rossmann-fold domains"/>
    <property type="match status" value="1"/>
</dbReference>
<reference evidence="4" key="3">
    <citation type="submission" date="2018-01" db="EMBL/GenBank/DDBJ databases">
        <authorList>
            <person name="Gaut B.S."/>
            <person name="Morton B.R."/>
            <person name="Clegg M.T."/>
            <person name="Duvall M.R."/>
        </authorList>
    </citation>
    <scope>NUCLEOTIDE SEQUENCE</scope>
    <source>
        <strain evidence="4">ATCC BAA-2683</strain>
    </source>
</reference>
<reference evidence="4 6" key="2">
    <citation type="journal article" date="2017" name="Int. J. Syst. Evol. Microbiol.">
        <title>Mycobacterium talmoniae sp. nov., a slowly growing mycobacterium isolated from human respiratory samples.</title>
        <authorList>
            <person name="Davidson R.M."/>
            <person name="DeGroote M.A."/>
            <person name="Marola J.L."/>
            <person name="Buss S."/>
            <person name="Jones V."/>
            <person name="McNeil M.R."/>
            <person name="Freifeld A.G."/>
            <person name="Elaine Epperson L."/>
            <person name="Hasan N.A."/>
            <person name="Jackson M."/>
            <person name="Iwen P.C."/>
            <person name="Salfinger M."/>
            <person name="Strong M."/>
        </authorList>
    </citation>
    <scope>NUCLEOTIDE SEQUENCE [LARGE SCALE GENOMIC DNA]</scope>
    <source>
        <strain evidence="4 6">ATCC BAA-2683</strain>
    </source>
</reference>
<sequence>MKHVIVVTGATGNVGRRVAERLLTAGLEVRVIARTAEKLAPLGALGADVRPGRLGDPAFLTQVFDGATAAFLLTPADLSTRDVNAEQKKNIQSMVTAIRDSGLPNAVLLSSWGAELPDPVGGIVGCHHFELLLKEIPALNVVCLRPVWFMENFLWNIGLIKMAGINGLAIEPRVRFPMIATRDIAAAAANHLQRLDFRGHSVRYLNGPRDYTMTEVTQILGGVIGKPQLRYINVPERILRKGVVNTGGLSPNAADLLIETNRGINSGRITAEPRSTSNTTPTTLEEFAKTTFAPAFGAVPDPSLSRRLAGRLLRSVVAFDRANCGGRHNPHRSSAAPMNYGGATYLH</sequence>
<keyword evidence="5" id="KW-1185">Reference proteome</keyword>